<keyword evidence="6 7" id="KW-0472">Membrane</keyword>
<feature type="transmembrane region" description="Helical" evidence="7">
    <location>
        <begin position="25"/>
        <end position="48"/>
    </location>
</feature>
<evidence type="ECO:0000256" key="5">
    <source>
        <dbReference type="ARBA" id="ARBA00022989"/>
    </source>
</evidence>
<dbReference type="Pfam" id="PF07690">
    <property type="entry name" value="MFS_1"/>
    <property type="match status" value="2"/>
</dbReference>
<evidence type="ECO:0000313" key="10">
    <source>
        <dbReference type="Proteomes" id="UP001459714"/>
    </source>
</evidence>
<evidence type="ECO:0000256" key="3">
    <source>
        <dbReference type="ARBA" id="ARBA00022475"/>
    </source>
</evidence>
<feature type="transmembrane region" description="Helical" evidence="7">
    <location>
        <begin position="339"/>
        <end position="364"/>
    </location>
</feature>
<proteinExistence type="predicted"/>
<protein>
    <submittedName>
        <fullName evidence="9">MFS transporter</fullName>
    </submittedName>
</protein>
<dbReference type="SUPFAM" id="SSF103473">
    <property type="entry name" value="MFS general substrate transporter"/>
    <property type="match status" value="1"/>
</dbReference>
<organism evidence="9 10">
    <name type="scientific">Caldifermentibacillus hisashii</name>
    <dbReference type="NCBI Taxonomy" id="996558"/>
    <lineage>
        <taxon>Bacteria</taxon>
        <taxon>Bacillati</taxon>
        <taxon>Bacillota</taxon>
        <taxon>Bacilli</taxon>
        <taxon>Bacillales</taxon>
        <taxon>Bacillaceae</taxon>
        <taxon>Caldifermentibacillus</taxon>
    </lineage>
</organism>
<evidence type="ECO:0000256" key="6">
    <source>
        <dbReference type="ARBA" id="ARBA00023136"/>
    </source>
</evidence>
<feature type="transmembrane region" description="Helical" evidence="7">
    <location>
        <begin position="370"/>
        <end position="388"/>
    </location>
</feature>
<sequence length="400" mass="45286">MESFLSTAISNMIFPFMAIYLSNHFGVKITGILLLVNVFIGIALSFFGGYVSDRFGRKKLIVFAEMLRFFAFTVMMICNSPWFTSPLITYFMMTINTICWSLGGPANQAMLIDVSKPDERKYMFSIMYWANNLSIAIGGSLGGFLFKDYLFELLIALSITALITVILIVFFIDESYVPEQVADEKVFQHICQMLRNYREVFRDHLFILYCMAIVFVMSLEFQLSNYVGIRLESEMPVQRFLWWELDGIEMTGLLRTENTVLVVLMALFAAKMVSRFKDRHVIILGSFVFVAGYAYISYSNYIPFLFIAMLLASVAEVVRVPVEQNYQASLPPVHARSSYLAVSGMGYNLAQLICSITVMISAYLNNLATTVFIAAIGFFGVFIFMKIGSALDKRVNKSAA</sequence>
<name>A0ABU9JUN8_9BACI</name>
<dbReference type="InterPro" id="IPR050171">
    <property type="entry name" value="MFS_Transporters"/>
</dbReference>
<feature type="transmembrane region" description="Helical" evidence="7">
    <location>
        <begin position="302"/>
        <end position="318"/>
    </location>
</feature>
<feature type="transmembrane region" description="Helical" evidence="7">
    <location>
        <begin position="126"/>
        <end position="147"/>
    </location>
</feature>
<keyword evidence="4 7" id="KW-0812">Transmembrane</keyword>
<keyword evidence="2" id="KW-0813">Transport</keyword>
<feature type="domain" description="Major facilitator superfamily (MFS) profile" evidence="8">
    <location>
        <begin position="1"/>
        <end position="392"/>
    </location>
</feature>
<evidence type="ECO:0000256" key="4">
    <source>
        <dbReference type="ARBA" id="ARBA00022692"/>
    </source>
</evidence>
<comment type="subcellular location">
    <subcellularLocation>
        <location evidence="1">Cell membrane</location>
        <topology evidence="1">Multi-pass membrane protein</topology>
    </subcellularLocation>
</comment>
<keyword evidence="3" id="KW-1003">Cell membrane</keyword>
<dbReference type="InterPro" id="IPR036259">
    <property type="entry name" value="MFS_trans_sf"/>
</dbReference>
<evidence type="ECO:0000313" key="9">
    <source>
        <dbReference type="EMBL" id="MEL3956562.1"/>
    </source>
</evidence>
<dbReference type="PANTHER" id="PTHR23517:SF3">
    <property type="entry name" value="INTEGRAL MEMBRANE TRANSPORT PROTEIN"/>
    <property type="match status" value="1"/>
</dbReference>
<feature type="transmembrane region" description="Helical" evidence="7">
    <location>
        <begin position="88"/>
        <end position="106"/>
    </location>
</feature>
<evidence type="ECO:0000256" key="1">
    <source>
        <dbReference type="ARBA" id="ARBA00004651"/>
    </source>
</evidence>
<dbReference type="InterPro" id="IPR011701">
    <property type="entry name" value="MFS"/>
</dbReference>
<accession>A0ABU9JUN8</accession>
<dbReference type="InterPro" id="IPR020846">
    <property type="entry name" value="MFS_dom"/>
</dbReference>
<dbReference type="PROSITE" id="PS00216">
    <property type="entry name" value="SUGAR_TRANSPORT_1"/>
    <property type="match status" value="1"/>
</dbReference>
<feature type="transmembrane region" description="Helical" evidence="7">
    <location>
        <begin position="153"/>
        <end position="172"/>
    </location>
</feature>
<reference evidence="9 10" key="1">
    <citation type="submission" date="2024-03" db="EMBL/GenBank/DDBJ databases">
        <title>Bacilli Hybrid Assemblies.</title>
        <authorList>
            <person name="Kovac J."/>
        </authorList>
    </citation>
    <scope>NUCLEOTIDE SEQUENCE [LARGE SCALE GENOMIC DNA]</scope>
    <source>
        <strain evidence="9 10">FSL M8-0022</strain>
    </source>
</reference>
<evidence type="ECO:0000256" key="7">
    <source>
        <dbReference type="SAM" id="Phobius"/>
    </source>
</evidence>
<evidence type="ECO:0000259" key="8">
    <source>
        <dbReference type="PROSITE" id="PS50850"/>
    </source>
</evidence>
<feature type="transmembrane region" description="Helical" evidence="7">
    <location>
        <begin position="60"/>
        <end position="82"/>
    </location>
</feature>
<dbReference type="Proteomes" id="UP001459714">
    <property type="component" value="Unassembled WGS sequence"/>
</dbReference>
<keyword evidence="5 7" id="KW-1133">Transmembrane helix</keyword>
<dbReference type="PROSITE" id="PS50850">
    <property type="entry name" value="MFS"/>
    <property type="match status" value="1"/>
</dbReference>
<keyword evidence="10" id="KW-1185">Reference proteome</keyword>
<dbReference type="InterPro" id="IPR005829">
    <property type="entry name" value="Sugar_transporter_CS"/>
</dbReference>
<gene>
    <name evidence="9" type="ORF">NST17_04970</name>
</gene>
<feature type="transmembrane region" description="Helical" evidence="7">
    <location>
        <begin position="247"/>
        <end position="268"/>
    </location>
</feature>
<comment type="caution">
    <text evidence="9">The sequence shown here is derived from an EMBL/GenBank/DDBJ whole genome shotgun (WGS) entry which is preliminary data.</text>
</comment>
<dbReference type="EMBL" id="JBBYAK010000001">
    <property type="protein sequence ID" value="MEL3956562.1"/>
    <property type="molecule type" value="Genomic_DNA"/>
</dbReference>
<evidence type="ECO:0000256" key="2">
    <source>
        <dbReference type="ARBA" id="ARBA00022448"/>
    </source>
</evidence>
<feature type="transmembrane region" description="Helical" evidence="7">
    <location>
        <begin position="280"/>
        <end position="296"/>
    </location>
</feature>
<dbReference type="RefSeq" id="WP_268760142.1">
    <property type="nucleotide sequence ID" value="NZ_CP163265.1"/>
</dbReference>
<feature type="transmembrane region" description="Helical" evidence="7">
    <location>
        <begin position="205"/>
        <end position="227"/>
    </location>
</feature>
<dbReference type="Gene3D" id="1.20.1250.20">
    <property type="entry name" value="MFS general substrate transporter like domains"/>
    <property type="match status" value="1"/>
</dbReference>
<dbReference type="PANTHER" id="PTHR23517">
    <property type="entry name" value="RESISTANCE PROTEIN MDTM, PUTATIVE-RELATED-RELATED"/>
    <property type="match status" value="1"/>
</dbReference>